<dbReference type="RefSeq" id="WP_011374758.1">
    <property type="nucleotide sequence ID" value="NZ_AP017931.1"/>
</dbReference>
<gene>
    <name evidence="2" type="ORF">LAS9267_01731</name>
    <name evidence="3" type="ORF">QBD03_06115</name>
</gene>
<evidence type="ECO:0000256" key="1">
    <source>
        <dbReference type="SAM" id="MobiDB-lite"/>
    </source>
</evidence>
<organism evidence="2 4">
    <name type="scientific">Latilactobacillus sakei</name>
    <name type="common">Lactobacillus sakei</name>
    <dbReference type="NCBI Taxonomy" id="1599"/>
    <lineage>
        <taxon>Bacteria</taxon>
        <taxon>Bacillati</taxon>
        <taxon>Bacillota</taxon>
        <taxon>Bacilli</taxon>
        <taxon>Lactobacillales</taxon>
        <taxon>Lactobacillaceae</taxon>
        <taxon>Latilactobacillus</taxon>
    </lineage>
</organism>
<evidence type="ECO:0000313" key="2">
    <source>
        <dbReference type="EMBL" id="SPE22707.1"/>
    </source>
</evidence>
<feature type="region of interest" description="Disordered" evidence="1">
    <location>
        <begin position="27"/>
        <end position="50"/>
    </location>
</feature>
<dbReference type="InterPro" id="IPR047909">
    <property type="entry name" value="SPJ_0845-like_N"/>
</dbReference>
<dbReference type="EMBL" id="CP122959">
    <property type="protein sequence ID" value="WGI18333.1"/>
    <property type="molecule type" value="Genomic_DNA"/>
</dbReference>
<dbReference type="Proteomes" id="UP001179858">
    <property type="component" value="Chromosome"/>
</dbReference>
<evidence type="ECO:0000313" key="3">
    <source>
        <dbReference type="EMBL" id="WGI18333.1"/>
    </source>
</evidence>
<dbReference type="AlphaFoldDB" id="A0A223XFJ1"/>
<accession>A0A223XFJ1</accession>
<dbReference type="NCBIfam" id="NF040897">
    <property type="entry name" value="SPJ_0845_Nterm"/>
    <property type="match status" value="1"/>
</dbReference>
<dbReference type="Proteomes" id="UP000239650">
    <property type="component" value="Unassembled WGS sequence"/>
</dbReference>
<proteinExistence type="predicted"/>
<protein>
    <submittedName>
        <fullName evidence="3">SPJ_0845 family protein</fullName>
    </submittedName>
</protein>
<dbReference type="GeneID" id="60232401"/>
<dbReference type="EMBL" id="OKRC01000009">
    <property type="protein sequence ID" value="SPE22707.1"/>
    <property type="molecule type" value="Genomic_DNA"/>
</dbReference>
<evidence type="ECO:0000313" key="4">
    <source>
        <dbReference type="Proteomes" id="UP000239650"/>
    </source>
</evidence>
<reference evidence="3" key="2">
    <citation type="submission" date="2023-04" db="EMBL/GenBank/DDBJ databases">
        <title>Novel strain of Lactilactobacillus sakei and use thereof.</title>
        <authorList>
            <person name="Kim S.Y."/>
        </authorList>
    </citation>
    <scope>NUCLEOTIDE SEQUENCE</scope>
    <source>
        <strain evidence="3">HUP1</strain>
    </source>
</reference>
<sequence length="50" mass="5647">MGLKVTRQTDLTSLFDKFASIPGDREKMAAEVEETAEKLKETESKTTKKE</sequence>
<reference evidence="2 4" key="1">
    <citation type="submission" date="2018-02" db="EMBL/GenBank/DDBJ databases">
        <authorList>
            <person name="Rodrigo-Torres L."/>
            <person name="Arahal R. D."/>
            <person name="Lucena T."/>
        </authorList>
    </citation>
    <scope>NUCLEOTIDE SEQUENCE [LARGE SCALE GENOMIC DNA]</scope>
    <source>
        <strain evidence="2 4">CECT 9267</strain>
    </source>
</reference>
<name>A0A223XFJ1_LATSK</name>